<protein>
    <recommendedName>
        <fullName evidence="9">Pycsar effector protein domain-containing protein</fullName>
    </recommendedName>
</protein>
<evidence type="ECO:0000256" key="8">
    <source>
        <dbReference type="SAM" id="Phobius"/>
    </source>
</evidence>
<gene>
    <name evidence="10" type="ORF">ROA7023_03446</name>
</gene>
<evidence type="ECO:0000313" key="11">
    <source>
        <dbReference type="Proteomes" id="UP000193900"/>
    </source>
</evidence>
<dbReference type="EMBL" id="FWFZ01000022">
    <property type="protein sequence ID" value="SLN70294.1"/>
    <property type="molecule type" value="Genomic_DNA"/>
</dbReference>
<reference evidence="10 11" key="1">
    <citation type="submission" date="2017-03" db="EMBL/GenBank/DDBJ databases">
        <authorList>
            <person name="Afonso C.L."/>
            <person name="Miller P.J."/>
            <person name="Scott M.A."/>
            <person name="Spackman E."/>
            <person name="Goraichik I."/>
            <person name="Dimitrov K.M."/>
            <person name="Suarez D.L."/>
            <person name="Swayne D.E."/>
        </authorList>
    </citation>
    <scope>NUCLEOTIDE SEQUENCE [LARGE SCALE GENOMIC DNA]</scope>
    <source>
        <strain evidence="10 11">CECT 7023</strain>
    </source>
</reference>
<organism evidence="10 11">
    <name type="scientific">Roseisalinus antarcticus</name>
    <dbReference type="NCBI Taxonomy" id="254357"/>
    <lineage>
        <taxon>Bacteria</taxon>
        <taxon>Pseudomonadati</taxon>
        <taxon>Pseudomonadota</taxon>
        <taxon>Alphaproteobacteria</taxon>
        <taxon>Rhodobacterales</taxon>
        <taxon>Roseobacteraceae</taxon>
        <taxon>Roseisalinus</taxon>
    </lineage>
</organism>
<name>A0A1Y5TRJ0_9RHOB</name>
<evidence type="ECO:0000256" key="2">
    <source>
        <dbReference type="ARBA" id="ARBA00022475"/>
    </source>
</evidence>
<comment type="subcellular location">
    <subcellularLocation>
        <location evidence="1">Cell membrane</location>
    </subcellularLocation>
</comment>
<dbReference type="Pfam" id="PF18967">
    <property type="entry name" value="PycTM"/>
    <property type="match status" value="1"/>
</dbReference>
<dbReference type="InterPro" id="IPR043760">
    <property type="entry name" value="PycTM_dom"/>
</dbReference>
<evidence type="ECO:0000313" key="10">
    <source>
        <dbReference type="EMBL" id="SLN70294.1"/>
    </source>
</evidence>
<dbReference type="GO" id="GO:0051607">
    <property type="term" value="P:defense response to virus"/>
    <property type="evidence" value="ECO:0007669"/>
    <property type="project" value="UniProtKB-KW"/>
</dbReference>
<keyword evidence="5 8" id="KW-1133">Transmembrane helix</keyword>
<evidence type="ECO:0000256" key="5">
    <source>
        <dbReference type="ARBA" id="ARBA00022989"/>
    </source>
</evidence>
<feature type="domain" description="Pycsar effector protein" evidence="9">
    <location>
        <begin position="19"/>
        <end position="165"/>
    </location>
</feature>
<feature type="transmembrane region" description="Helical" evidence="8">
    <location>
        <begin position="66"/>
        <end position="87"/>
    </location>
</feature>
<keyword evidence="2" id="KW-1003">Cell membrane</keyword>
<evidence type="ECO:0000259" key="9">
    <source>
        <dbReference type="Pfam" id="PF18967"/>
    </source>
</evidence>
<keyword evidence="11" id="KW-1185">Reference proteome</keyword>
<dbReference type="OrthoDB" id="7853089at2"/>
<dbReference type="RefSeq" id="WP_085880223.1">
    <property type="nucleotide sequence ID" value="NZ_FWFZ01000022.1"/>
</dbReference>
<evidence type="ECO:0000256" key="7">
    <source>
        <dbReference type="ARBA" id="ARBA00023136"/>
    </source>
</evidence>
<feature type="transmembrane region" description="Helical" evidence="8">
    <location>
        <begin position="35"/>
        <end position="54"/>
    </location>
</feature>
<accession>A0A1Y5TRJ0</accession>
<keyword evidence="6" id="KW-0051">Antiviral defense</keyword>
<evidence type="ECO:0000256" key="1">
    <source>
        <dbReference type="ARBA" id="ARBA00004236"/>
    </source>
</evidence>
<evidence type="ECO:0000256" key="6">
    <source>
        <dbReference type="ARBA" id="ARBA00023118"/>
    </source>
</evidence>
<dbReference type="GO" id="GO:0000166">
    <property type="term" value="F:nucleotide binding"/>
    <property type="evidence" value="ECO:0007669"/>
    <property type="project" value="UniProtKB-KW"/>
</dbReference>
<evidence type="ECO:0000256" key="3">
    <source>
        <dbReference type="ARBA" id="ARBA00022692"/>
    </source>
</evidence>
<keyword evidence="4" id="KW-0547">Nucleotide-binding</keyword>
<dbReference type="AlphaFoldDB" id="A0A1Y5TRJ0"/>
<sequence length="171" mass="18298">MDAVTNASDLAPLQRAEIMEKNLARMTEAVRAADLKMALLVPTTSAMVGVLAALFRTSPFTAATGIAFHISLVPLVAVFVFVAVSVVPRLRPAEGSMLFFGTVAQQDVRAFRARAEALDAAAYLADLADQCHAVASIARLKHRIVRRAYITFLVALPLWAVAVYVLSSGEA</sequence>
<feature type="transmembrane region" description="Helical" evidence="8">
    <location>
        <begin position="148"/>
        <end position="167"/>
    </location>
</feature>
<keyword evidence="7 8" id="KW-0472">Membrane</keyword>
<keyword evidence="3 8" id="KW-0812">Transmembrane</keyword>
<evidence type="ECO:0000256" key="4">
    <source>
        <dbReference type="ARBA" id="ARBA00022741"/>
    </source>
</evidence>
<dbReference type="Proteomes" id="UP000193900">
    <property type="component" value="Unassembled WGS sequence"/>
</dbReference>
<dbReference type="GO" id="GO:0005886">
    <property type="term" value="C:plasma membrane"/>
    <property type="evidence" value="ECO:0007669"/>
    <property type="project" value="UniProtKB-SubCell"/>
</dbReference>
<proteinExistence type="predicted"/>